<organism evidence="1 2">
    <name type="scientific">Ureibacillus endophyticus</name>
    <dbReference type="NCBI Taxonomy" id="1978490"/>
    <lineage>
        <taxon>Bacteria</taxon>
        <taxon>Bacillati</taxon>
        <taxon>Bacillota</taxon>
        <taxon>Bacilli</taxon>
        <taxon>Bacillales</taxon>
        <taxon>Caryophanaceae</taxon>
        <taxon>Ureibacillus</taxon>
    </lineage>
</organism>
<dbReference type="Pfam" id="PF09932">
    <property type="entry name" value="DUF2164"/>
    <property type="match status" value="1"/>
</dbReference>
<dbReference type="Proteomes" id="UP000272238">
    <property type="component" value="Unassembled WGS sequence"/>
</dbReference>
<comment type="caution">
    <text evidence="1">The sequence shown here is derived from an EMBL/GenBank/DDBJ whole genome shotgun (WGS) entry which is preliminary data.</text>
</comment>
<evidence type="ECO:0000313" key="2">
    <source>
        <dbReference type="Proteomes" id="UP000272238"/>
    </source>
</evidence>
<proteinExistence type="predicted"/>
<dbReference type="AlphaFoldDB" id="A0A494Z7C2"/>
<dbReference type="InterPro" id="IPR018680">
    <property type="entry name" value="DUF2164"/>
</dbReference>
<name>A0A494Z7C2_9BACL</name>
<accession>A0A494Z7C2</accession>
<dbReference type="OrthoDB" id="573733at2"/>
<protein>
    <submittedName>
        <fullName evidence="1">DUF2164 family protein</fullName>
    </submittedName>
</protein>
<reference evidence="1 2" key="1">
    <citation type="journal article" date="2016" name="Antonie Van Leeuwenhoek">
        <title>Lysinibacillus endophyticus sp. nov., an indole-3-acetic acid producing endophytic bacterium isolated from corn root (Zea mays cv. Xinken-5).</title>
        <authorList>
            <person name="Yu J."/>
            <person name="Guan X."/>
            <person name="Liu C."/>
            <person name="Xiang W."/>
            <person name="Yu Z."/>
            <person name="Liu X."/>
            <person name="Wang G."/>
        </authorList>
    </citation>
    <scope>NUCLEOTIDE SEQUENCE [LARGE SCALE GENOMIC DNA]</scope>
    <source>
        <strain evidence="1 2">DSM 100506</strain>
    </source>
</reference>
<dbReference type="RefSeq" id="WP_121213769.1">
    <property type="nucleotide sequence ID" value="NZ_JAMYWW010000001.1"/>
</dbReference>
<dbReference type="EMBL" id="RBZN01000008">
    <property type="protein sequence ID" value="RKQ18498.1"/>
    <property type="molecule type" value="Genomic_DNA"/>
</dbReference>
<keyword evidence="2" id="KW-1185">Reference proteome</keyword>
<sequence>MLNRMPNEQIQWLVSEIQSFYLKERQEKISEIEAQRLLDFIKDTISPILYNAILYDVFRIIENQCDHLEKEILQLEQPSTLKKLKFN</sequence>
<gene>
    <name evidence="1" type="ORF">D8M03_05490</name>
</gene>
<evidence type="ECO:0000313" key="1">
    <source>
        <dbReference type="EMBL" id="RKQ18498.1"/>
    </source>
</evidence>